<dbReference type="RefSeq" id="XP_021843574.1">
    <property type="nucleotide sequence ID" value="XM_021987882.2"/>
</dbReference>
<dbReference type="InterPro" id="IPR003347">
    <property type="entry name" value="JmjC_dom"/>
</dbReference>
<evidence type="ECO:0000256" key="2">
    <source>
        <dbReference type="SAM" id="MobiDB-lite"/>
    </source>
</evidence>
<reference evidence="4" key="1">
    <citation type="journal article" date="2021" name="Nat. Commun.">
        <title>Genomic analyses provide insights into spinach domestication and the genetic basis of agronomic traits.</title>
        <authorList>
            <person name="Cai X."/>
            <person name="Sun X."/>
            <person name="Xu C."/>
            <person name="Sun H."/>
            <person name="Wang X."/>
            <person name="Ge C."/>
            <person name="Zhang Z."/>
            <person name="Wang Q."/>
            <person name="Fei Z."/>
            <person name="Jiao C."/>
            <person name="Wang Q."/>
        </authorList>
    </citation>
    <scope>NUCLEOTIDE SEQUENCE [LARGE SCALE GENOMIC DNA]</scope>
    <source>
        <strain evidence="4">cv. Varoflay</strain>
    </source>
</reference>
<dbReference type="KEGG" id="soe:110783531"/>
<gene>
    <name evidence="5" type="primary">LOC110783531</name>
</gene>
<dbReference type="Pfam" id="PF13621">
    <property type="entry name" value="Cupin_8"/>
    <property type="match status" value="1"/>
</dbReference>
<proteinExistence type="inferred from homology"/>
<feature type="region of interest" description="Disordered" evidence="2">
    <location>
        <begin position="321"/>
        <end position="341"/>
    </location>
</feature>
<protein>
    <submittedName>
        <fullName evidence="5">Lysine-specific demethylase JMJ31</fullName>
    </submittedName>
</protein>
<dbReference type="Gene3D" id="2.60.120.650">
    <property type="entry name" value="Cupin"/>
    <property type="match status" value="1"/>
</dbReference>
<feature type="domain" description="JmjC" evidence="3">
    <location>
        <begin position="151"/>
        <end position="300"/>
    </location>
</feature>
<dbReference type="PANTHER" id="PTHR12461:SF102">
    <property type="entry name" value="LYSINE-SPECIFIC DEMETHYLASE JMJ31"/>
    <property type="match status" value="1"/>
</dbReference>
<comment type="similarity">
    <text evidence="1">Belongs to the JARID1 histone demethylase family.</text>
</comment>
<dbReference type="AlphaFoldDB" id="A0A9R0I8Q0"/>
<dbReference type="InterPro" id="IPR041667">
    <property type="entry name" value="Cupin_8"/>
</dbReference>
<evidence type="ECO:0000259" key="3">
    <source>
        <dbReference type="PROSITE" id="PS51184"/>
    </source>
</evidence>
<dbReference type="GO" id="GO:0016706">
    <property type="term" value="F:2-oxoglutarate-dependent dioxygenase activity"/>
    <property type="evidence" value="ECO:0000318"/>
    <property type="project" value="GO_Central"/>
</dbReference>
<sequence length="552" mass="62218">MEESLRIKEFDEVTSAEEFESQIEPLNVPAVFRGCVKDWKAFQSWNPTNGGLDYLQERVQSAIVEVMLSRSAPVFYGDIRSHERVPLPFSSFIEFCKRGSDKDGIHDACSESEILESVASDADLCNSLTNARDQIYLAQVPILNRENEERVQLESLQEDIKIPSFLGPNKLSSINLWMNNAESRSSTHYDPHHNLLCVVAGCKRVVLWPPSAGPLLYPMPLYGEASNHSSVTLDSPDFSLHPRFERAHESSQKVTLQAGDGLFIPEGWFHQVDSDQLTIAVNFWWKSNMMSSMLEHMDVYYLRLILRRLVDKERNQMLPKISGAGSGKVRDCRSEASDNEKPGIQENVKFNVNVKLHDLCPPTFEALHKLVSLVHDGVNAVSQPCPSTTDSRVIPDSDGKNTMITTKSLNSASQQDQCTSKCDSGVIPDKDSKNMVVSNLYSLEDDSIANILLNLEPIDLMTVCLAMVNSFPRTLEALILHMLSPVGAEVLTRKFEELDQQMTEEDRSAFYQRFYSVFDDQFAIMDVILKGKESFALQAFKNVLQLYMGVRE</sequence>
<evidence type="ECO:0000313" key="4">
    <source>
        <dbReference type="Proteomes" id="UP000813463"/>
    </source>
</evidence>
<feature type="compositionally biased region" description="Basic and acidic residues" evidence="2">
    <location>
        <begin position="328"/>
        <end position="341"/>
    </location>
</feature>
<dbReference type="GeneID" id="110783531"/>
<accession>A0A9R0I8Q0</accession>
<evidence type="ECO:0000313" key="5">
    <source>
        <dbReference type="RefSeq" id="XP_021843574.1"/>
    </source>
</evidence>
<evidence type="ECO:0000256" key="1">
    <source>
        <dbReference type="ARBA" id="ARBA00006801"/>
    </source>
</evidence>
<reference evidence="5" key="2">
    <citation type="submission" date="2025-08" db="UniProtKB">
        <authorList>
            <consortium name="RefSeq"/>
        </authorList>
    </citation>
    <scope>IDENTIFICATION</scope>
    <source>
        <tissue evidence="5">Leaf</tissue>
    </source>
</reference>
<dbReference type="SUPFAM" id="SSF51197">
    <property type="entry name" value="Clavaminate synthase-like"/>
    <property type="match status" value="1"/>
</dbReference>
<dbReference type="Proteomes" id="UP000813463">
    <property type="component" value="Chromosome 5"/>
</dbReference>
<keyword evidence="4" id="KW-1185">Reference proteome</keyword>
<name>A0A9R0I8Q0_SPIOL</name>
<dbReference type="OrthoDB" id="415358at2759"/>
<organism evidence="4 5">
    <name type="scientific">Spinacia oleracea</name>
    <name type="common">Spinach</name>
    <dbReference type="NCBI Taxonomy" id="3562"/>
    <lineage>
        <taxon>Eukaryota</taxon>
        <taxon>Viridiplantae</taxon>
        <taxon>Streptophyta</taxon>
        <taxon>Embryophyta</taxon>
        <taxon>Tracheophyta</taxon>
        <taxon>Spermatophyta</taxon>
        <taxon>Magnoliopsida</taxon>
        <taxon>eudicotyledons</taxon>
        <taxon>Gunneridae</taxon>
        <taxon>Pentapetalae</taxon>
        <taxon>Caryophyllales</taxon>
        <taxon>Chenopodiaceae</taxon>
        <taxon>Chenopodioideae</taxon>
        <taxon>Anserineae</taxon>
        <taxon>Spinacia</taxon>
    </lineage>
</organism>
<dbReference type="PANTHER" id="PTHR12461">
    <property type="entry name" value="HYPOXIA-INDUCIBLE FACTOR 1 ALPHA INHIBITOR-RELATED"/>
    <property type="match status" value="1"/>
</dbReference>
<dbReference type="SMART" id="SM00558">
    <property type="entry name" value="JmjC"/>
    <property type="match status" value="1"/>
</dbReference>
<dbReference type="PROSITE" id="PS51184">
    <property type="entry name" value="JMJC"/>
    <property type="match status" value="1"/>
</dbReference>